<keyword evidence="9" id="KW-0376">Hydrogen peroxide</keyword>
<evidence type="ECO:0000259" key="15">
    <source>
        <dbReference type="PROSITE" id="PS50873"/>
    </source>
</evidence>
<evidence type="ECO:0000256" key="9">
    <source>
        <dbReference type="ARBA" id="ARBA00023324"/>
    </source>
</evidence>
<protein>
    <submittedName>
        <fullName evidence="16">Peroxidase</fullName>
    </submittedName>
</protein>
<evidence type="ECO:0000256" key="1">
    <source>
        <dbReference type="ARBA" id="ARBA00000189"/>
    </source>
</evidence>
<dbReference type="OrthoDB" id="2113341at2759"/>
<organism evidence="16 17">
    <name type="scientific">Musa troglodytarum</name>
    <name type="common">fe'i banana</name>
    <dbReference type="NCBI Taxonomy" id="320322"/>
    <lineage>
        <taxon>Eukaryota</taxon>
        <taxon>Viridiplantae</taxon>
        <taxon>Streptophyta</taxon>
        <taxon>Embryophyta</taxon>
        <taxon>Tracheophyta</taxon>
        <taxon>Spermatophyta</taxon>
        <taxon>Magnoliopsida</taxon>
        <taxon>Liliopsida</taxon>
        <taxon>Zingiberales</taxon>
        <taxon>Musaceae</taxon>
        <taxon>Musa</taxon>
    </lineage>
</organism>
<name>A0A9E7JIY4_9LILI</name>
<feature type="region of interest" description="Disordered" evidence="14">
    <location>
        <begin position="104"/>
        <end position="145"/>
    </location>
</feature>
<evidence type="ECO:0000256" key="12">
    <source>
        <dbReference type="PIRSR" id="PIRSR600823-4"/>
    </source>
</evidence>
<evidence type="ECO:0000256" key="11">
    <source>
        <dbReference type="PIRSR" id="PIRSR600823-3"/>
    </source>
</evidence>
<sequence>MSTCTFQPLNDRLGETLIKGNPRDQARHPPSKQIFLAHSCSSEEKLQIKTCPSAEAIVRRTVSEAVANNPGLAAGLIRMHFHDCFVRGWDASLLLDSTRGTLRRRTRHPTTPACEASNVGGRRSKLPADGVVPRHHRSRGAGPGLPGWRHRLSCARRKADGRVSLDSEALAEIPYLTPPPPGGGTASPRRGWRWTRW</sequence>
<comment type="similarity">
    <text evidence="13">Belongs to the peroxidase family.</text>
</comment>
<comment type="cofactor">
    <cofactor evidence="2">
        <name>heme b</name>
        <dbReference type="ChEBI" id="CHEBI:60344"/>
    </cofactor>
</comment>
<dbReference type="InterPro" id="IPR000823">
    <property type="entry name" value="Peroxidase_pln"/>
</dbReference>
<dbReference type="GO" id="GO:0006979">
    <property type="term" value="P:response to oxidative stress"/>
    <property type="evidence" value="ECO:0007669"/>
    <property type="project" value="InterPro"/>
</dbReference>
<dbReference type="InterPro" id="IPR002016">
    <property type="entry name" value="Haem_peroxidase"/>
</dbReference>
<feature type="binding site" evidence="11">
    <location>
        <position position="83"/>
    </location>
    <ligand>
        <name>Ca(2+)</name>
        <dbReference type="ChEBI" id="CHEBI:29108"/>
        <label>1</label>
    </ligand>
</feature>
<evidence type="ECO:0000256" key="6">
    <source>
        <dbReference type="ARBA" id="ARBA00022837"/>
    </source>
</evidence>
<keyword evidence="7" id="KW-0560">Oxidoreductase</keyword>
<dbReference type="Gene3D" id="1.10.520.10">
    <property type="match status" value="1"/>
</dbReference>
<evidence type="ECO:0000256" key="3">
    <source>
        <dbReference type="ARBA" id="ARBA00022559"/>
    </source>
</evidence>
<evidence type="ECO:0000313" key="16">
    <source>
        <dbReference type="EMBL" id="URD82738.1"/>
    </source>
</evidence>
<dbReference type="AlphaFoldDB" id="A0A9E7JIY4"/>
<proteinExistence type="inferred from homology"/>
<dbReference type="GO" id="GO:0042744">
    <property type="term" value="P:hydrogen peroxide catabolic process"/>
    <property type="evidence" value="ECO:0007669"/>
    <property type="project" value="UniProtKB-KW"/>
</dbReference>
<evidence type="ECO:0000256" key="5">
    <source>
        <dbReference type="ARBA" id="ARBA00022723"/>
    </source>
</evidence>
<evidence type="ECO:0000256" key="14">
    <source>
        <dbReference type="SAM" id="MobiDB-lite"/>
    </source>
</evidence>
<reference evidence="16" key="1">
    <citation type="submission" date="2022-05" db="EMBL/GenBank/DDBJ databases">
        <title>The Musa troglodytarum L. genome provides insights into the mechanism of non-climacteric behaviour and enrichment of carotenoids.</title>
        <authorList>
            <person name="Wang J."/>
        </authorList>
    </citation>
    <scope>NUCLEOTIDE SEQUENCE</scope>
    <source>
        <tissue evidence="16">Leaf</tissue>
    </source>
</reference>
<comment type="cofactor">
    <cofactor evidence="11">
        <name>Ca(2+)</name>
        <dbReference type="ChEBI" id="CHEBI:29108"/>
    </cofactor>
    <text evidence="11">Binds 2 calcium ions per subunit.</text>
</comment>
<feature type="binding site" evidence="11">
    <location>
        <position position="90"/>
    </location>
    <ligand>
        <name>Ca(2+)</name>
        <dbReference type="ChEBI" id="CHEBI:29108"/>
        <label>1</label>
    </ligand>
</feature>
<keyword evidence="17" id="KW-1185">Reference proteome</keyword>
<dbReference type="PRINTS" id="PR00461">
    <property type="entry name" value="PLPEROXIDASE"/>
</dbReference>
<feature type="region of interest" description="Disordered" evidence="14">
    <location>
        <begin position="174"/>
        <end position="197"/>
    </location>
</feature>
<evidence type="ECO:0000256" key="13">
    <source>
        <dbReference type="RuleBase" id="RU004241"/>
    </source>
</evidence>
<evidence type="ECO:0000313" key="17">
    <source>
        <dbReference type="Proteomes" id="UP001055439"/>
    </source>
</evidence>
<accession>A0A9E7JIY4</accession>
<keyword evidence="5 11" id="KW-0479">Metal-binding</keyword>
<dbReference type="PROSITE" id="PS50873">
    <property type="entry name" value="PEROXIDASE_4"/>
    <property type="match status" value="1"/>
</dbReference>
<feature type="binding site" evidence="11">
    <location>
        <position position="92"/>
    </location>
    <ligand>
        <name>Ca(2+)</name>
        <dbReference type="ChEBI" id="CHEBI:29108"/>
        <label>1</label>
    </ligand>
</feature>
<evidence type="ECO:0000256" key="7">
    <source>
        <dbReference type="ARBA" id="ARBA00023002"/>
    </source>
</evidence>
<feature type="site" description="Transition state stabilizer" evidence="12">
    <location>
        <position position="78"/>
    </location>
</feature>
<dbReference type="GO" id="GO:0020037">
    <property type="term" value="F:heme binding"/>
    <property type="evidence" value="ECO:0007669"/>
    <property type="project" value="InterPro"/>
</dbReference>
<feature type="domain" description="Plant heme peroxidase family profile" evidence="15">
    <location>
        <begin position="49"/>
        <end position="197"/>
    </location>
</feature>
<dbReference type="InterPro" id="IPR010255">
    <property type="entry name" value="Haem_peroxidase_sf"/>
</dbReference>
<dbReference type="PANTHER" id="PTHR31235">
    <property type="entry name" value="PEROXIDASE 25-RELATED"/>
    <property type="match status" value="1"/>
</dbReference>
<keyword evidence="4" id="KW-0349">Heme</keyword>
<evidence type="ECO:0000256" key="2">
    <source>
        <dbReference type="ARBA" id="ARBA00001970"/>
    </source>
</evidence>
<dbReference type="Proteomes" id="UP001055439">
    <property type="component" value="Chromosome 10"/>
</dbReference>
<evidence type="ECO:0000256" key="10">
    <source>
        <dbReference type="PIRSR" id="PIRSR600823-1"/>
    </source>
</evidence>
<keyword evidence="3 16" id="KW-0575">Peroxidase</keyword>
<dbReference type="EMBL" id="CP097503">
    <property type="protein sequence ID" value="URD82738.1"/>
    <property type="molecule type" value="Genomic_DNA"/>
</dbReference>
<keyword evidence="8" id="KW-0408">Iron</keyword>
<feature type="active site" description="Proton acceptor" evidence="10">
    <location>
        <position position="82"/>
    </location>
</feature>
<evidence type="ECO:0000256" key="4">
    <source>
        <dbReference type="ARBA" id="ARBA00022617"/>
    </source>
</evidence>
<keyword evidence="6 11" id="KW-0106">Calcium</keyword>
<dbReference type="GO" id="GO:0140825">
    <property type="term" value="F:lactoperoxidase activity"/>
    <property type="evidence" value="ECO:0007669"/>
    <property type="project" value="UniProtKB-EC"/>
</dbReference>
<dbReference type="PROSITE" id="PS00436">
    <property type="entry name" value="PEROXIDASE_2"/>
    <property type="match status" value="1"/>
</dbReference>
<evidence type="ECO:0000256" key="8">
    <source>
        <dbReference type="ARBA" id="ARBA00023004"/>
    </source>
</evidence>
<feature type="binding site" evidence="11">
    <location>
        <position position="88"/>
    </location>
    <ligand>
        <name>Ca(2+)</name>
        <dbReference type="ChEBI" id="CHEBI:29108"/>
        <label>1</label>
    </ligand>
</feature>
<gene>
    <name evidence="16" type="ORF">MUK42_01054</name>
</gene>
<dbReference type="GO" id="GO:0046872">
    <property type="term" value="F:metal ion binding"/>
    <property type="evidence" value="ECO:0007669"/>
    <property type="project" value="UniProtKB-KW"/>
</dbReference>
<dbReference type="InterPro" id="IPR019794">
    <property type="entry name" value="Peroxidases_AS"/>
</dbReference>
<dbReference type="SUPFAM" id="SSF48113">
    <property type="entry name" value="Heme-dependent peroxidases"/>
    <property type="match status" value="1"/>
</dbReference>
<dbReference type="Pfam" id="PF00141">
    <property type="entry name" value="peroxidase"/>
    <property type="match status" value="1"/>
</dbReference>
<comment type="catalytic activity">
    <reaction evidence="1">
        <text>2 a phenolic donor + H2O2 = 2 a phenolic radical donor + 2 H2O</text>
        <dbReference type="Rhea" id="RHEA:56136"/>
        <dbReference type="ChEBI" id="CHEBI:15377"/>
        <dbReference type="ChEBI" id="CHEBI:16240"/>
        <dbReference type="ChEBI" id="CHEBI:139520"/>
        <dbReference type="ChEBI" id="CHEBI:139521"/>
        <dbReference type="EC" id="1.11.1.7"/>
    </reaction>
</comment>
<feature type="binding site" evidence="11">
    <location>
        <position position="86"/>
    </location>
    <ligand>
        <name>Ca(2+)</name>
        <dbReference type="ChEBI" id="CHEBI:29108"/>
        <label>1</label>
    </ligand>
</feature>